<sequence>MKILLPFLTLFLASCGVHHHRYDAEQDTYYQDDYYAYDNYDPYYGYGSAEYSSAGDGVYYNNYNYYPDRWGVNYSNVYYSPYRYPRVGFYYSSINNCGYSYWSTWCSPGAWPSSYYSNGWWPSFGFGLSYSVGYSGYYDNYWWYNHYRHRNYNHNRPTQRGYYSARNETRRLANSRYHNQSKKPNHNRYGNKPQAVNRARNSSNRPVNRAPNRSNSNSRQRSSTVNNRARQEAAVINHSNQNRVQNNDYQSARSQVVYRSSSSQLLQQNSQNNVQRIQQNHEPSTQMRRNRYQSAASSTDSISVNQNIRVKPMNSQSPVYHTNTIRRQTTTLQRPQINQRQVYQNTQPSVNHQSGSRVQLINRSVPSRPQVQTSKPVQKPKPQRSKQEKSAKNSSKNKPSRAVRSNDRGRRN</sequence>
<dbReference type="Proteomes" id="UP000295724">
    <property type="component" value="Unassembled WGS sequence"/>
</dbReference>
<comment type="caution">
    <text evidence="2">The sequence shown here is derived from an EMBL/GenBank/DDBJ whole genome shotgun (WGS) entry which is preliminary data.</text>
</comment>
<feature type="compositionally biased region" description="Low complexity" evidence="1">
    <location>
        <begin position="194"/>
        <end position="228"/>
    </location>
</feature>
<evidence type="ECO:0000256" key="1">
    <source>
        <dbReference type="SAM" id="MobiDB-lite"/>
    </source>
</evidence>
<proteinExistence type="predicted"/>
<gene>
    <name evidence="2" type="ORF">C8D91_0480</name>
</gene>
<reference evidence="2 3" key="1">
    <citation type="submission" date="2019-03" db="EMBL/GenBank/DDBJ databases">
        <title>Genomic Encyclopedia of Type Strains, Phase IV (KMG-IV): sequencing the most valuable type-strain genomes for metagenomic binning, comparative biology and taxonomic classification.</title>
        <authorList>
            <person name="Goeker M."/>
        </authorList>
    </citation>
    <scope>NUCLEOTIDE SEQUENCE [LARGE SCALE GENOMIC DNA]</scope>
    <source>
        <strain evidence="2 3">DSM 25488</strain>
    </source>
</reference>
<dbReference type="OrthoDB" id="10018773at2"/>
<dbReference type="AlphaFoldDB" id="A0A4R6XUU7"/>
<dbReference type="PROSITE" id="PS51257">
    <property type="entry name" value="PROKAR_LIPOPROTEIN"/>
    <property type="match status" value="1"/>
</dbReference>
<keyword evidence="3" id="KW-1185">Reference proteome</keyword>
<evidence type="ECO:0000313" key="2">
    <source>
        <dbReference type="EMBL" id="TDR23616.1"/>
    </source>
</evidence>
<feature type="region of interest" description="Disordered" evidence="1">
    <location>
        <begin position="362"/>
        <end position="412"/>
    </location>
</feature>
<protein>
    <submittedName>
        <fullName evidence="2">Uncharacterized protein</fullName>
    </submittedName>
</protein>
<dbReference type="RefSeq" id="WP_099017758.1">
    <property type="nucleotide sequence ID" value="NZ_NIHB01000001.1"/>
</dbReference>
<accession>A0A4R6XUU7</accession>
<name>A0A4R6XUU7_9GAMM</name>
<dbReference type="EMBL" id="SNZB01000001">
    <property type="protein sequence ID" value="TDR23616.1"/>
    <property type="molecule type" value="Genomic_DNA"/>
</dbReference>
<feature type="region of interest" description="Disordered" evidence="1">
    <location>
        <begin position="176"/>
        <end position="229"/>
    </location>
</feature>
<feature type="region of interest" description="Disordered" evidence="1">
    <location>
        <begin position="280"/>
        <end position="321"/>
    </location>
</feature>
<feature type="compositionally biased region" description="Polar residues" evidence="1">
    <location>
        <begin position="362"/>
        <end position="376"/>
    </location>
</feature>
<evidence type="ECO:0000313" key="3">
    <source>
        <dbReference type="Proteomes" id="UP000295724"/>
    </source>
</evidence>
<organism evidence="2 3">
    <name type="scientific">Marinicella litoralis</name>
    <dbReference type="NCBI Taxonomy" id="644220"/>
    <lineage>
        <taxon>Bacteria</taxon>
        <taxon>Pseudomonadati</taxon>
        <taxon>Pseudomonadota</taxon>
        <taxon>Gammaproteobacteria</taxon>
        <taxon>Lysobacterales</taxon>
        <taxon>Marinicellaceae</taxon>
        <taxon>Marinicella</taxon>
    </lineage>
</organism>